<evidence type="ECO:0000313" key="5">
    <source>
        <dbReference type="EMBL" id="KAK5631504.1"/>
    </source>
</evidence>
<dbReference type="Gene3D" id="1.25.40.20">
    <property type="entry name" value="Ankyrin repeat-containing domain"/>
    <property type="match status" value="5"/>
</dbReference>
<evidence type="ECO:0000256" key="3">
    <source>
        <dbReference type="PROSITE-ProRule" id="PRU00023"/>
    </source>
</evidence>
<sequence length="1089" mass="121146">MPSALHLPVELLYEIAGYLDGPADLSSWTRSSRAFHATLAPLLYRYVKDDPAVMCWACDEGRVDIVQRLLDAGANPNVAWIQSDSRWLTLRELHYAHCLQSQPFEGEREYHSFIRRGDYRVNFIRGLPLWIRQHIGFDRYIMDYFLEDGYSLYSHGPPASLTFPDQCYWTPLHIAVAWGNDELVNLLLDNGADINALSRHFCQCALLPDINVAPLWTPLHTAMCHGHKSTTRLLLSRGASINLTTRYGGKDNNRFTALHSACNANFLDAVLAVLDGGYQADVTVRDHNGMTPLTYAFCRGNWAIIDLLLEHGADINDELGSFNALGHACLLGYYAEALRLLDLGAIPKPYLFENRSDPIWFHLIAAAGAPDISSPRSSAQTEYRQELVVRLIEHGIGVDERAANGATALMEAASFHRADVVKALLSLGADVHLVDGPPWPTGALQKAVMLESEEVQRTPKGAMLNTVHAVLQAMEEATCSTTIGLNMGPKGIGLDEPTDVHIAKAFGLLCILPRPHEDKSKVAALLLPYKKAIDSVFEARPDLITATIMETNYDVAKLLLDRGFAPPCNIMLDMLIYEFITNDVSRGLHYMLKQFPETTPQILSSQSLFEAVDAGSGYCLEFLIRQGVSISCRNEKGDSLLFVACMSGDDSTVEVLLKNGADPDEYTQDGRLLTTVVALGQSTEMIRVFLEYGASVHSVPQASKKSPDSDMSLLDMAITNGLDEIVEEIVCHENYPTPTDEEISTHWQTLMDAPKNPAALLNSLLYSSTFDVNQIFTIPIPDDHAGNVLTTPLCLCVALNRLDDKVELIGELVSNGADIHKLLPVRPNSQNHILRPECELKYKVLCELEGTTPFGWAIENSSMRLVRIMLTTPWIYGNPQRHNTEATQTLEHGSDFMLSYAKAACRRQDPMIFSLLFKHGLDRTIQDEDSNTLVHMICDCAETFRPSGANPWALESAAEQSAFCLVACVQRGVPYQQKNKKGASGADRVLEISNYSGDCRYRRKLAEKYRLKIAFTNEPNLQLTAKCPALDDSDGEEDVFDSDDDSDDEEFFDEDFFAELNDGDANFFTWTGNDTWDDEDDESNEDEEE</sequence>
<dbReference type="SMART" id="SM00248">
    <property type="entry name" value="ANK"/>
    <property type="match status" value="13"/>
</dbReference>
<dbReference type="PANTHER" id="PTHR24173">
    <property type="entry name" value="ANKYRIN REPEAT CONTAINING"/>
    <property type="match status" value="1"/>
</dbReference>
<feature type="repeat" description="ANK" evidence="3">
    <location>
        <begin position="636"/>
        <end position="668"/>
    </location>
</feature>
<proteinExistence type="predicted"/>
<keyword evidence="2 3" id="KW-0040">ANK repeat</keyword>
<dbReference type="EMBL" id="JAWHQM010000020">
    <property type="protein sequence ID" value="KAK5631504.1"/>
    <property type="molecule type" value="Genomic_DNA"/>
</dbReference>
<dbReference type="Pfam" id="PF00023">
    <property type="entry name" value="Ank"/>
    <property type="match status" value="3"/>
</dbReference>
<dbReference type="PROSITE" id="PS50297">
    <property type="entry name" value="ANK_REP_REGION"/>
    <property type="match status" value="5"/>
</dbReference>
<evidence type="ECO:0000256" key="1">
    <source>
        <dbReference type="ARBA" id="ARBA00022737"/>
    </source>
</evidence>
<dbReference type="Proteomes" id="UP001305414">
    <property type="component" value="Unassembled WGS sequence"/>
</dbReference>
<comment type="caution">
    <text evidence="5">The sequence shown here is derived from an EMBL/GenBank/DDBJ whole genome shotgun (WGS) entry which is preliminary data.</text>
</comment>
<organism evidence="5 6">
    <name type="scientific">Xylaria bambusicola</name>
    <dbReference type="NCBI Taxonomy" id="326684"/>
    <lineage>
        <taxon>Eukaryota</taxon>
        <taxon>Fungi</taxon>
        <taxon>Dikarya</taxon>
        <taxon>Ascomycota</taxon>
        <taxon>Pezizomycotina</taxon>
        <taxon>Sordariomycetes</taxon>
        <taxon>Xylariomycetidae</taxon>
        <taxon>Xylariales</taxon>
        <taxon>Xylariaceae</taxon>
        <taxon>Xylaria</taxon>
    </lineage>
</organism>
<dbReference type="PANTHER" id="PTHR24173:SF74">
    <property type="entry name" value="ANKYRIN REPEAT DOMAIN-CONTAINING PROTEIN 16"/>
    <property type="match status" value="1"/>
</dbReference>
<feature type="compositionally biased region" description="Acidic residues" evidence="4">
    <location>
        <begin position="1075"/>
        <end position="1089"/>
    </location>
</feature>
<dbReference type="SUPFAM" id="SSF48403">
    <property type="entry name" value="Ankyrin repeat"/>
    <property type="match status" value="2"/>
</dbReference>
<dbReference type="PROSITE" id="PS50088">
    <property type="entry name" value="ANK_REPEAT"/>
    <property type="match status" value="5"/>
</dbReference>
<accession>A0AAN7V0A4</accession>
<dbReference type="AlphaFoldDB" id="A0AAN7V0A4"/>
<feature type="repeat" description="ANK" evidence="3">
    <location>
        <begin position="404"/>
        <end position="436"/>
    </location>
</feature>
<dbReference type="InterPro" id="IPR036770">
    <property type="entry name" value="Ankyrin_rpt-contain_sf"/>
</dbReference>
<keyword evidence="1" id="KW-0677">Repeat</keyword>
<dbReference type="PRINTS" id="PR01415">
    <property type="entry name" value="ANKYRIN"/>
</dbReference>
<dbReference type="Pfam" id="PF12796">
    <property type="entry name" value="Ank_2"/>
    <property type="match status" value="3"/>
</dbReference>
<evidence type="ECO:0000256" key="4">
    <source>
        <dbReference type="SAM" id="MobiDB-lite"/>
    </source>
</evidence>
<evidence type="ECO:0000256" key="2">
    <source>
        <dbReference type="ARBA" id="ARBA00023043"/>
    </source>
</evidence>
<gene>
    <name evidence="5" type="ORF">RRF57_007218</name>
</gene>
<name>A0AAN7V0A4_9PEZI</name>
<feature type="region of interest" description="Disordered" evidence="4">
    <location>
        <begin position="1070"/>
        <end position="1089"/>
    </location>
</feature>
<keyword evidence="6" id="KW-1185">Reference proteome</keyword>
<protein>
    <recommendedName>
        <fullName evidence="7">F-box domain-containing protein</fullName>
    </recommendedName>
</protein>
<dbReference type="InterPro" id="IPR002110">
    <property type="entry name" value="Ankyrin_rpt"/>
</dbReference>
<feature type="repeat" description="ANK" evidence="3">
    <location>
        <begin position="170"/>
        <end position="199"/>
    </location>
</feature>
<feature type="repeat" description="ANK" evidence="3">
    <location>
        <begin position="288"/>
        <end position="316"/>
    </location>
</feature>
<feature type="repeat" description="ANK" evidence="3">
    <location>
        <begin position="217"/>
        <end position="246"/>
    </location>
</feature>
<evidence type="ECO:0000313" key="6">
    <source>
        <dbReference type="Proteomes" id="UP001305414"/>
    </source>
</evidence>
<evidence type="ECO:0008006" key="7">
    <source>
        <dbReference type="Google" id="ProtNLM"/>
    </source>
</evidence>
<reference evidence="5 6" key="1">
    <citation type="submission" date="2023-10" db="EMBL/GenBank/DDBJ databases">
        <title>Draft genome sequence of Xylaria bambusicola isolate GMP-LS, the root and basal stem rot pathogen of sugarcane in Indonesia.</title>
        <authorList>
            <person name="Selvaraj P."/>
            <person name="Muralishankar V."/>
            <person name="Muruganantham S."/>
            <person name="Sp S."/>
            <person name="Haryani S."/>
            <person name="Lau K.J.X."/>
            <person name="Naqvi N.I."/>
        </authorList>
    </citation>
    <scope>NUCLEOTIDE SEQUENCE [LARGE SCALE GENOMIC DNA]</scope>
    <source>
        <strain evidence="5">GMP-LS</strain>
    </source>
</reference>